<dbReference type="EMBL" id="NKXS01003845">
    <property type="protein sequence ID" value="PIN08353.1"/>
    <property type="molecule type" value="Genomic_DNA"/>
</dbReference>
<dbReference type="InterPro" id="IPR005570">
    <property type="entry name" value="RPABC3"/>
</dbReference>
<dbReference type="GO" id="GO:0006351">
    <property type="term" value="P:DNA-templated transcription"/>
    <property type="evidence" value="ECO:0007669"/>
    <property type="project" value="InterPro"/>
</dbReference>
<name>A0A2G9GST9_9LAMI</name>
<dbReference type="Gene3D" id="2.40.50.140">
    <property type="entry name" value="Nucleic acid-binding proteins"/>
    <property type="match status" value="1"/>
</dbReference>
<dbReference type="GO" id="GO:0003899">
    <property type="term" value="F:DNA-directed RNA polymerase activity"/>
    <property type="evidence" value="ECO:0007669"/>
    <property type="project" value="InterPro"/>
</dbReference>
<dbReference type="STRING" id="429701.A0A2G9GST9"/>
<reference evidence="2" key="1">
    <citation type="journal article" date="2018" name="Gigascience">
        <title>Genome assembly of the Pink Ipe (Handroanthus impetiginosus, Bignoniaceae), a highly valued, ecologically keystone Neotropical timber forest tree.</title>
        <authorList>
            <person name="Silva-Junior O.B."/>
            <person name="Grattapaglia D."/>
            <person name="Novaes E."/>
            <person name="Collevatti R.G."/>
        </authorList>
    </citation>
    <scope>NUCLEOTIDE SEQUENCE [LARGE SCALE GENOMIC DNA]</scope>
    <source>
        <strain evidence="2">cv. UFG-1</strain>
    </source>
</reference>
<dbReference type="GO" id="GO:0005666">
    <property type="term" value="C:RNA polymerase III complex"/>
    <property type="evidence" value="ECO:0007669"/>
    <property type="project" value="TreeGrafter"/>
</dbReference>
<accession>A0A2G9GST9</accession>
<dbReference type="SMART" id="SM00658">
    <property type="entry name" value="RPOL8c"/>
    <property type="match status" value="1"/>
</dbReference>
<evidence type="ECO:0000313" key="1">
    <source>
        <dbReference type="EMBL" id="PIN08353.1"/>
    </source>
</evidence>
<comment type="caution">
    <text evidence="1">The sequence shown here is derived from an EMBL/GenBank/DDBJ whole genome shotgun (WGS) entry which is preliminary data.</text>
</comment>
<evidence type="ECO:0000313" key="2">
    <source>
        <dbReference type="Proteomes" id="UP000231279"/>
    </source>
</evidence>
<dbReference type="GO" id="GO:0005665">
    <property type="term" value="C:RNA polymerase II, core complex"/>
    <property type="evidence" value="ECO:0007669"/>
    <property type="project" value="TreeGrafter"/>
</dbReference>
<organism evidence="1 2">
    <name type="scientific">Handroanthus impetiginosus</name>
    <dbReference type="NCBI Taxonomy" id="429701"/>
    <lineage>
        <taxon>Eukaryota</taxon>
        <taxon>Viridiplantae</taxon>
        <taxon>Streptophyta</taxon>
        <taxon>Embryophyta</taxon>
        <taxon>Tracheophyta</taxon>
        <taxon>Spermatophyta</taxon>
        <taxon>Magnoliopsida</taxon>
        <taxon>eudicotyledons</taxon>
        <taxon>Gunneridae</taxon>
        <taxon>Pentapetalae</taxon>
        <taxon>asterids</taxon>
        <taxon>lamiids</taxon>
        <taxon>Lamiales</taxon>
        <taxon>Bignoniaceae</taxon>
        <taxon>Crescentiina</taxon>
        <taxon>Tabebuia alliance</taxon>
        <taxon>Handroanthus</taxon>
    </lineage>
</organism>
<dbReference type="SUPFAM" id="SSF57667">
    <property type="entry name" value="beta-beta-alpha zinc fingers"/>
    <property type="match status" value="1"/>
</dbReference>
<protein>
    <submittedName>
        <fullName evidence="1">RNA polymerase subunit 8</fullName>
    </submittedName>
</protein>
<dbReference type="AlphaFoldDB" id="A0A2G9GST9"/>
<dbReference type="PANTHER" id="PTHR10917">
    <property type="entry name" value="DNA-DIRECTED RNA POLYMERASES I, II, AND III SUBUNIT RPABC3"/>
    <property type="match status" value="1"/>
</dbReference>
<dbReference type="PANTHER" id="PTHR10917:SF1">
    <property type="entry name" value="DNA-DIRECTED RNA POLYMERASE I, II"/>
    <property type="match status" value="1"/>
</dbReference>
<dbReference type="InterPro" id="IPR036236">
    <property type="entry name" value="Znf_C2H2_sf"/>
</dbReference>
<dbReference type="GO" id="GO:0005736">
    <property type="term" value="C:RNA polymerase I complex"/>
    <property type="evidence" value="ECO:0007669"/>
    <property type="project" value="TreeGrafter"/>
</dbReference>
<dbReference type="InterPro" id="IPR012340">
    <property type="entry name" value="NA-bd_OB-fold"/>
</dbReference>
<dbReference type="OrthoDB" id="20018at2759"/>
<dbReference type="Pfam" id="PF03870">
    <property type="entry name" value="RNA_pol_Rpb8"/>
    <property type="match status" value="1"/>
</dbReference>
<dbReference type="Proteomes" id="UP000231279">
    <property type="component" value="Unassembled WGS sequence"/>
</dbReference>
<keyword evidence="2" id="KW-1185">Reference proteome</keyword>
<gene>
    <name evidence="1" type="ORF">CDL12_19079</name>
</gene>
<dbReference type="SUPFAM" id="SSF50249">
    <property type="entry name" value="Nucleic acid-binding proteins"/>
    <property type="match status" value="1"/>
</dbReference>
<proteinExistence type="predicted"/>
<sequence length="262" mass="29668">MAVNNCWSCGVICISKAELQKHLHEATNFDVSTFPWDDDRYLNPFLQDDSLLYSFGEDEEDEEGDAISVDRKELASYLSQFEQIDIHDEVASNVCGSELRIACENGGKDVVLTMTSFHFDEIIKVINIDNQVVYDKVSRIKAKGEEDDCYLELDVQSDLYPMLPGEKYRMLISSTLSMDGSSVPGNFPEGKEKSLADKFDYVMHGLLYKMSEAEEKKDGGKGGVKVVVYISFGGLQLMLKGDPLKMHKFRVDQRLFLLLRKI</sequence>